<proteinExistence type="predicted"/>
<evidence type="ECO:0000313" key="1">
    <source>
        <dbReference type="EnsemblPlants" id="OGLUM10G07340.1"/>
    </source>
</evidence>
<accession>A0A0E0B9K3</accession>
<sequence length="126" mass="13582">MAGDAEDGDGERVQLFIGQVPCSMVEEILAVDRVAARANDATVIRYCAAVRVHVPKVPPKVRMTTWTAPPLPRSLEGGHRVGTQRHALPELCCITSCRSTTNPGHTSTFPPAKSDFLASQYTTHVG</sequence>
<name>A0A0E0B9K3_9ORYZ</name>
<protein>
    <submittedName>
        <fullName evidence="1">Uncharacterized protein</fullName>
    </submittedName>
</protein>
<dbReference type="EnsemblPlants" id="OGLUM10G07340.1">
    <property type="protein sequence ID" value="OGLUM10G07340.1"/>
    <property type="gene ID" value="OGLUM10G07340"/>
</dbReference>
<organism evidence="1">
    <name type="scientific">Oryza glumipatula</name>
    <dbReference type="NCBI Taxonomy" id="40148"/>
    <lineage>
        <taxon>Eukaryota</taxon>
        <taxon>Viridiplantae</taxon>
        <taxon>Streptophyta</taxon>
        <taxon>Embryophyta</taxon>
        <taxon>Tracheophyta</taxon>
        <taxon>Spermatophyta</taxon>
        <taxon>Magnoliopsida</taxon>
        <taxon>Liliopsida</taxon>
        <taxon>Poales</taxon>
        <taxon>Poaceae</taxon>
        <taxon>BOP clade</taxon>
        <taxon>Oryzoideae</taxon>
        <taxon>Oryzeae</taxon>
        <taxon>Oryzinae</taxon>
        <taxon>Oryza</taxon>
    </lineage>
</organism>
<keyword evidence="2" id="KW-1185">Reference proteome</keyword>
<reference evidence="1" key="2">
    <citation type="submission" date="2018-05" db="EMBL/GenBank/DDBJ databases">
        <title>OgluRS3 (Oryza glumaepatula Reference Sequence Version 3).</title>
        <authorList>
            <person name="Zhang J."/>
            <person name="Kudrna D."/>
            <person name="Lee S."/>
            <person name="Talag J."/>
            <person name="Welchert J."/>
            <person name="Wing R.A."/>
        </authorList>
    </citation>
    <scope>NUCLEOTIDE SEQUENCE [LARGE SCALE GENOMIC DNA]</scope>
</reference>
<dbReference type="Proteomes" id="UP000026961">
    <property type="component" value="Chromosome 10"/>
</dbReference>
<dbReference type="HOGENOM" id="CLU_162266_0_0_1"/>
<dbReference type="AlphaFoldDB" id="A0A0E0B9K3"/>
<evidence type="ECO:0000313" key="2">
    <source>
        <dbReference type="Proteomes" id="UP000026961"/>
    </source>
</evidence>
<reference evidence="1" key="1">
    <citation type="submission" date="2015-04" db="UniProtKB">
        <authorList>
            <consortium name="EnsemblPlants"/>
        </authorList>
    </citation>
    <scope>IDENTIFICATION</scope>
</reference>
<dbReference type="Gramene" id="OGLUM10G07340.1">
    <property type="protein sequence ID" value="OGLUM10G07340.1"/>
    <property type="gene ID" value="OGLUM10G07340"/>
</dbReference>